<accession>A0A6S6ZYQ7</accession>
<feature type="domain" description="FecR protein" evidence="1">
    <location>
        <begin position="125"/>
        <end position="217"/>
    </location>
</feature>
<evidence type="ECO:0000313" key="3">
    <source>
        <dbReference type="EMBL" id="CAB3701512.1"/>
    </source>
</evidence>
<dbReference type="Gene3D" id="2.60.120.1440">
    <property type="match status" value="1"/>
</dbReference>
<dbReference type="InterPro" id="IPR006860">
    <property type="entry name" value="FecR"/>
</dbReference>
<evidence type="ECO:0000313" key="4">
    <source>
        <dbReference type="Proteomes" id="UP000494111"/>
    </source>
</evidence>
<proteinExistence type="predicted"/>
<dbReference type="Pfam" id="PF04773">
    <property type="entry name" value="FecR"/>
    <property type="match status" value="1"/>
</dbReference>
<dbReference type="Pfam" id="PF16220">
    <property type="entry name" value="DUF4880"/>
    <property type="match status" value="1"/>
</dbReference>
<dbReference type="AlphaFoldDB" id="A0A6S6ZYQ7"/>
<name>A0A6S6ZYQ7_9BURK</name>
<dbReference type="InterPro" id="IPR012373">
    <property type="entry name" value="Ferrdict_sens_TM"/>
</dbReference>
<dbReference type="PANTHER" id="PTHR30273:SF2">
    <property type="entry name" value="PROTEIN FECR"/>
    <property type="match status" value="1"/>
</dbReference>
<evidence type="ECO:0000259" key="1">
    <source>
        <dbReference type="Pfam" id="PF04773"/>
    </source>
</evidence>
<dbReference type="EMBL" id="CADIJO010000008">
    <property type="protein sequence ID" value="CAB3701512.1"/>
    <property type="molecule type" value="Genomic_DNA"/>
</dbReference>
<protein>
    <submittedName>
        <fullName evidence="3">Protein FecR</fullName>
    </submittedName>
</protein>
<reference evidence="3 4" key="1">
    <citation type="submission" date="2020-04" db="EMBL/GenBank/DDBJ databases">
        <authorList>
            <person name="De Canck E."/>
        </authorList>
    </citation>
    <scope>NUCLEOTIDE SEQUENCE [LARGE SCALE GENOMIC DNA]</scope>
    <source>
        <strain evidence="3 4">LMG 3458</strain>
    </source>
</reference>
<organism evidence="3 4">
    <name type="scientific">Achromobacter deleyi</name>
    <dbReference type="NCBI Taxonomy" id="1353891"/>
    <lineage>
        <taxon>Bacteria</taxon>
        <taxon>Pseudomonadati</taxon>
        <taxon>Pseudomonadota</taxon>
        <taxon>Betaproteobacteria</taxon>
        <taxon>Burkholderiales</taxon>
        <taxon>Alcaligenaceae</taxon>
        <taxon>Achromobacter</taxon>
    </lineage>
</organism>
<dbReference type="GO" id="GO:0016989">
    <property type="term" value="F:sigma factor antagonist activity"/>
    <property type="evidence" value="ECO:0007669"/>
    <property type="project" value="TreeGrafter"/>
</dbReference>
<evidence type="ECO:0000259" key="2">
    <source>
        <dbReference type="Pfam" id="PF16220"/>
    </source>
</evidence>
<dbReference type="InterPro" id="IPR032623">
    <property type="entry name" value="FecR_N"/>
</dbReference>
<gene>
    <name evidence="3" type="primary">fecR_13</name>
    <name evidence="3" type="ORF">LMG3458_02684</name>
</gene>
<sequence>MPPALMESPAASAGPVPDFDSLQQAAEWYAVLRDHGCTAADRQRWTRWVQAREAHRQAWSYVEQVSGRFDVLAGQAGAALGAGVLRASGQRRRRVLRLCLAWGAAGAAGLFTVRGAAWRPWQAGLRTGVGEVREEALADGTHLWLNTGTVVEPRYDDHRRLLRLYAGEILVDTAADPRQRPFLVCTDQGLLRAVGTRFSVRCGDSASTLDVFDGEVELSCADTGERRRVAAGERAVFTRSGIAPEAPADPARHAWARGVLLADSLPLADFLAELGRYRRGYLGCDPAVASLRVMGNFPLADTDHALAMLETVLPVKVSRTLPWWVVVRAVPFSIPGSV</sequence>
<dbReference type="Proteomes" id="UP000494111">
    <property type="component" value="Unassembled WGS sequence"/>
</dbReference>
<dbReference type="PIRSF" id="PIRSF018266">
    <property type="entry name" value="FecR"/>
    <property type="match status" value="1"/>
</dbReference>
<dbReference type="PANTHER" id="PTHR30273">
    <property type="entry name" value="PERIPLASMIC SIGNAL SENSOR AND SIGMA FACTOR ACTIVATOR FECR-RELATED"/>
    <property type="match status" value="1"/>
</dbReference>
<feature type="domain" description="FecR N-terminal" evidence="2">
    <location>
        <begin position="23"/>
        <end position="65"/>
    </location>
</feature>
<dbReference type="RefSeq" id="WP_246288782.1">
    <property type="nucleotide sequence ID" value="NZ_CADIJO010000008.1"/>
</dbReference>